<dbReference type="RefSeq" id="XP_002679336.1">
    <property type="nucleotide sequence ID" value="XM_002679290.1"/>
</dbReference>
<keyword evidence="2" id="KW-1185">Reference proteome</keyword>
<dbReference type="Proteomes" id="UP000006671">
    <property type="component" value="Unassembled WGS sequence"/>
</dbReference>
<organism evidence="2">
    <name type="scientific">Naegleria gruberi</name>
    <name type="common">Amoeba</name>
    <dbReference type="NCBI Taxonomy" id="5762"/>
    <lineage>
        <taxon>Eukaryota</taxon>
        <taxon>Discoba</taxon>
        <taxon>Heterolobosea</taxon>
        <taxon>Tetramitia</taxon>
        <taxon>Eutetramitia</taxon>
        <taxon>Vahlkampfiidae</taxon>
        <taxon>Naegleria</taxon>
    </lineage>
</organism>
<dbReference type="OrthoDB" id="1859733at2759"/>
<dbReference type="GO" id="GO:0006364">
    <property type="term" value="P:rRNA processing"/>
    <property type="evidence" value="ECO:0007669"/>
    <property type="project" value="InterPro"/>
</dbReference>
<dbReference type="InParanoid" id="D2V9H2"/>
<sequence length="287" mass="33151">MITSPAAAISNPEEITNHKIPNLLETNLENSQKFEDEQEFTVESVSSISDRLFKLTSCTKQIANDDEQDDFFASIVNSFEEEDADLLFGDECCVVKGVKYRIWDWNRSQLPNFLDYEAFVVRKGFRIMCVEVLPVEVSYCSEIVESSGKVYALFRCVEHYETCVKLAQKRTNIIPILCHSKLYEPSEYESLIMERIDTLYLGVHTSYTMEILQLISNRFFKEDISFALFFKIPDGCTNVASFARYCLGHEQVKRFYSTSLWLLEEYFGVIGKHRLTGDIPKNSGNTW</sequence>
<dbReference type="KEGG" id="ngr:NAEGRDRAFT_65440"/>
<proteinExistence type="predicted"/>
<dbReference type="GO" id="GO:0003723">
    <property type="term" value="F:RNA binding"/>
    <property type="evidence" value="ECO:0007669"/>
    <property type="project" value="InterPro"/>
</dbReference>
<dbReference type="STRING" id="5762.D2V9H2"/>
<evidence type="ECO:0000313" key="1">
    <source>
        <dbReference type="EMBL" id="EFC46592.1"/>
    </source>
</evidence>
<accession>D2V9H2</accession>
<protein>
    <submittedName>
        <fullName evidence="1">Predicted protein</fullName>
    </submittedName>
</protein>
<dbReference type="EMBL" id="GG738858">
    <property type="protein sequence ID" value="EFC46592.1"/>
    <property type="molecule type" value="Genomic_DNA"/>
</dbReference>
<gene>
    <name evidence="1" type="ORF">NAEGRDRAFT_65440</name>
</gene>
<dbReference type="SMART" id="SM01206">
    <property type="entry name" value="Fibrillarin"/>
    <property type="match status" value="1"/>
</dbReference>
<dbReference type="InterPro" id="IPR000692">
    <property type="entry name" value="Fibrillarin"/>
</dbReference>
<dbReference type="GO" id="GO:0008168">
    <property type="term" value="F:methyltransferase activity"/>
    <property type="evidence" value="ECO:0007669"/>
    <property type="project" value="InterPro"/>
</dbReference>
<evidence type="ECO:0000313" key="2">
    <source>
        <dbReference type="Proteomes" id="UP000006671"/>
    </source>
</evidence>
<name>D2V9H2_NAEGR</name>
<dbReference type="GeneID" id="8848671"/>
<dbReference type="VEuPathDB" id="AmoebaDB:NAEGRDRAFT_65440"/>
<dbReference type="Gene3D" id="3.40.50.150">
    <property type="entry name" value="Vaccinia Virus protein VP39"/>
    <property type="match status" value="1"/>
</dbReference>
<dbReference type="AlphaFoldDB" id="D2V9H2"/>
<dbReference type="Pfam" id="PF01269">
    <property type="entry name" value="Fibrillarin"/>
    <property type="match status" value="1"/>
</dbReference>
<reference evidence="1 2" key="1">
    <citation type="journal article" date="2010" name="Cell">
        <title>The genome of Naegleria gruberi illuminates early eukaryotic versatility.</title>
        <authorList>
            <person name="Fritz-Laylin L.K."/>
            <person name="Prochnik S.E."/>
            <person name="Ginger M.L."/>
            <person name="Dacks J.B."/>
            <person name="Carpenter M.L."/>
            <person name="Field M.C."/>
            <person name="Kuo A."/>
            <person name="Paredez A."/>
            <person name="Chapman J."/>
            <person name="Pham J."/>
            <person name="Shu S."/>
            <person name="Neupane R."/>
            <person name="Cipriano M."/>
            <person name="Mancuso J."/>
            <person name="Tu H."/>
            <person name="Salamov A."/>
            <person name="Lindquist E."/>
            <person name="Shapiro H."/>
            <person name="Lucas S."/>
            <person name="Grigoriev I.V."/>
            <person name="Cande W.Z."/>
            <person name="Fulton C."/>
            <person name="Rokhsar D.S."/>
            <person name="Dawson S.C."/>
        </authorList>
    </citation>
    <scope>NUCLEOTIDE SEQUENCE [LARGE SCALE GENOMIC DNA]</scope>
    <source>
        <strain evidence="1 2">NEG-M</strain>
    </source>
</reference>
<dbReference type="InterPro" id="IPR029063">
    <property type="entry name" value="SAM-dependent_MTases_sf"/>
</dbReference>